<comment type="similarity">
    <text evidence="1">Belongs to the glycosyltransferase group 1 family. Glycosyltransferase 4 subfamily.</text>
</comment>
<evidence type="ECO:0000256" key="4">
    <source>
        <dbReference type="ARBA" id="ARBA00044517"/>
    </source>
</evidence>
<dbReference type="Proteomes" id="UP000235162">
    <property type="component" value="Unassembled WGS sequence"/>
</dbReference>
<dbReference type="RefSeq" id="WP_102106241.1">
    <property type="nucleotide sequence ID" value="NZ_PKUR01000002.1"/>
</dbReference>
<dbReference type="Gene3D" id="3.40.50.2000">
    <property type="entry name" value="Glycogen Phosphorylase B"/>
    <property type="match status" value="2"/>
</dbReference>
<evidence type="ECO:0000313" key="8">
    <source>
        <dbReference type="EMBL" id="PLW86505.1"/>
    </source>
</evidence>
<dbReference type="EC" id="2.4.1.110" evidence="4"/>
<dbReference type="EMBL" id="PKUR01000002">
    <property type="protein sequence ID" value="PLW86505.1"/>
    <property type="molecule type" value="Genomic_DNA"/>
</dbReference>
<evidence type="ECO:0000256" key="1">
    <source>
        <dbReference type="ARBA" id="ARBA00009481"/>
    </source>
</evidence>
<dbReference type="InterPro" id="IPR051862">
    <property type="entry name" value="GT-like_domain_containing_1"/>
</dbReference>
<proteinExistence type="inferred from homology"/>
<dbReference type="PANTHER" id="PTHR13615">
    <property type="entry name" value="GLYCOSYLTRANSFERASE-LIKE 1"/>
    <property type="match status" value="1"/>
</dbReference>
<dbReference type="PANTHER" id="PTHR13615:SF3">
    <property type="entry name" value="GLYCOSYLTRANSFERASE-LIKE DOMAIN-CONTAINING PROTEIN 1"/>
    <property type="match status" value="1"/>
</dbReference>
<evidence type="ECO:0000256" key="3">
    <source>
        <dbReference type="ARBA" id="ARBA00022679"/>
    </source>
</evidence>
<evidence type="ECO:0000256" key="5">
    <source>
        <dbReference type="ARBA" id="ARBA00044539"/>
    </source>
</evidence>
<gene>
    <name evidence="8" type="ORF">C0029_08845</name>
</gene>
<keyword evidence="9" id="KW-1185">Reference proteome</keyword>
<dbReference type="AlphaFoldDB" id="A0AAP8SNC7"/>
<dbReference type="Pfam" id="PF12038">
    <property type="entry name" value="QTMAN_N"/>
    <property type="match status" value="1"/>
</dbReference>
<sequence length="367" mass="40655">MKVLLLSAYAAQSHRYWQRGLREMFPGWRWTELELPPRYFSWRVRSNPLSWSLTERTTLEADYDLLIATSMVDLATLRGLVPNLARLPSLLYFHENQFVYPQDRQQHSLLEAQMVSLYAALAADQLLFNSAYNRDTFLTGVAGLLSKMPDEVPPGVADRLAGKAGVLPVPLLDTYPSDASLPWPGRQGEYPDRPLRLLWSARFEHDKGGEDLEAILQGLEATNLDYELAVTGQQFRNSPAVFTRVDQAFAHRLVSFGFVENEADFRALQGGADVVLSTAGHEFQGLAVLEAVLAGSVPLVPDRLAYPEIYPPELRYDSPEDAVALVLSLAHTLTSGQRPNVALERFTVAALQPCYAAILTALAATAG</sequence>
<dbReference type="SUPFAM" id="SSF53756">
    <property type="entry name" value="UDP-Glycosyltransferase/glycogen phosphorylase"/>
    <property type="match status" value="1"/>
</dbReference>
<protein>
    <recommendedName>
        <fullName evidence="5">tRNA-queuosine alpha-mannosyltransferase</fullName>
        <ecNumber evidence="4">2.4.1.110</ecNumber>
    </recommendedName>
</protein>
<name>A0AAP8SNC7_9GAMM</name>
<evidence type="ECO:0000313" key="9">
    <source>
        <dbReference type="Proteomes" id="UP000235162"/>
    </source>
</evidence>
<organism evidence="8 9">
    <name type="scientific">Halioglobus japonicus</name>
    <dbReference type="NCBI Taxonomy" id="930805"/>
    <lineage>
        <taxon>Bacteria</taxon>
        <taxon>Pseudomonadati</taxon>
        <taxon>Pseudomonadota</taxon>
        <taxon>Gammaproteobacteria</taxon>
        <taxon>Cellvibrionales</taxon>
        <taxon>Halieaceae</taxon>
        <taxon>Halioglobus</taxon>
    </lineage>
</organism>
<comment type="caution">
    <text evidence="8">The sequence shown here is derived from an EMBL/GenBank/DDBJ whole genome shotgun (WGS) entry which is preliminary data.</text>
</comment>
<dbReference type="InterPro" id="IPR022701">
    <property type="entry name" value="QTMAN_N"/>
</dbReference>
<comment type="catalytic activity">
    <reaction evidence="6">
        <text>queuosine(34) in tRNA(Asp) + GDP-alpha-D-mannose = O-4''-alpha-D-mannosylqueuosine(34) in tRNA(Asp) + GDP + H(+)</text>
        <dbReference type="Rhea" id="RHEA:12885"/>
        <dbReference type="Rhea" id="RHEA-COMP:18572"/>
        <dbReference type="Rhea" id="RHEA-COMP:18581"/>
        <dbReference type="ChEBI" id="CHEBI:15378"/>
        <dbReference type="ChEBI" id="CHEBI:57527"/>
        <dbReference type="ChEBI" id="CHEBI:58189"/>
        <dbReference type="ChEBI" id="CHEBI:194431"/>
        <dbReference type="ChEBI" id="CHEBI:194442"/>
        <dbReference type="EC" id="2.4.1.110"/>
    </reaction>
    <physiologicalReaction direction="left-to-right" evidence="6">
        <dbReference type="Rhea" id="RHEA:12886"/>
    </physiologicalReaction>
</comment>
<evidence type="ECO:0000256" key="2">
    <source>
        <dbReference type="ARBA" id="ARBA00022676"/>
    </source>
</evidence>
<keyword evidence="3" id="KW-0808">Transferase</keyword>
<keyword evidence="2" id="KW-0328">Glycosyltransferase</keyword>
<evidence type="ECO:0000256" key="6">
    <source>
        <dbReference type="ARBA" id="ARBA00048439"/>
    </source>
</evidence>
<reference evidence="8 9" key="1">
    <citation type="submission" date="2018-01" db="EMBL/GenBank/DDBJ databases">
        <title>The draft genome sequence of Halioglobus japonicus S1-36.</title>
        <authorList>
            <person name="Du Z.-J."/>
            <person name="Shi M.-J."/>
        </authorList>
    </citation>
    <scope>NUCLEOTIDE SEQUENCE [LARGE SCALE GENOMIC DNA]</scope>
    <source>
        <strain evidence="8 9">S1-36</strain>
    </source>
</reference>
<dbReference type="GO" id="GO:0016438">
    <property type="term" value="F:tRNA-queuosine(34) beta-mannosyltransferase activity"/>
    <property type="evidence" value="ECO:0007669"/>
    <property type="project" value="UniProtKB-EC"/>
</dbReference>
<accession>A0AAP8SNC7</accession>
<evidence type="ECO:0000259" key="7">
    <source>
        <dbReference type="Pfam" id="PF12038"/>
    </source>
</evidence>
<feature type="domain" description="tRNA-queuosine alpha-mannosyltransferase N-terminal" evidence="7">
    <location>
        <begin position="2"/>
        <end position="171"/>
    </location>
</feature>